<accession>A0ABT5MUZ6</accession>
<dbReference type="SUPFAM" id="SSF53335">
    <property type="entry name" value="S-adenosyl-L-methionine-dependent methyltransferases"/>
    <property type="match status" value="1"/>
</dbReference>
<keyword evidence="6" id="KW-0238">DNA-binding</keyword>
<dbReference type="InterPro" id="IPR017985">
    <property type="entry name" value="MeTrfase_CN4_CS"/>
</dbReference>
<dbReference type="Pfam" id="PF01555">
    <property type="entry name" value="N6_N4_Mtase"/>
    <property type="match status" value="1"/>
</dbReference>
<organism evidence="11 12">
    <name type="scientific">Curvibacter cyanobacteriorum</name>
    <dbReference type="NCBI Taxonomy" id="3026422"/>
    <lineage>
        <taxon>Bacteria</taxon>
        <taxon>Pseudomonadati</taxon>
        <taxon>Pseudomonadota</taxon>
        <taxon>Betaproteobacteria</taxon>
        <taxon>Burkholderiales</taxon>
        <taxon>Comamonadaceae</taxon>
        <taxon>Curvibacter</taxon>
    </lineage>
</organism>
<dbReference type="EMBL" id="JAQSIP010000002">
    <property type="protein sequence ID" value="MDD0837867.1"/>
    <property type="molecule type" value="Genomic_DNA"/>
</dbReference>
<protein>
    <recommendedName>
        <fullName evidence="8">Methyltransferase</fullName>
        <ecNumber evidence="8">2.1.1.-</ecNumber>
    </recommendedName>
</protein>
<feature type="region of interest" description="Disordered" evidence="9">
    <location>
        <begin position="221"/>
        <end position="253"/>
    </location>
</feature>
<evidence type="ECO:0000256" key="4">
    <source>
        <dbReference type="ARBA" id="ARBA00022691"/>
    </source>
</evidence>
<dbReference type="InterPro" id="IPR002941">
    <property type="entry name" value="DNA_methylase_N4/N6"/>
</dbReference>
<evidence type="ECO:0000256" key="5">
    <source>
        <dbReference type="ARBA" id="ARBA00022747"/>
    </source>
</evidence>
<evidence type="ECO:0000259" key="10">
    <source>
        <dbReference type="Pfam" id="PF01555"/>
    </source>
</evidence>
<proteinExistence type="inferred from homology"/>
<evidence type="ECO:0000256" key="7">
    <source>
        <dbReference type="ARBA" id="ARBA00049120"/>
    </source>
</evidence>
<dbReference type="InterPro" id="IPR001091">
    <property type="entry name" value="RM_Methyltransferase"/>
</dbReference>
<keyword evidence="2" id="KW-0489">Methyltransferase</keyword>
<dbReference type="PROSITE" id="PS00093">
    <property type="entry name" value="N4_MTASE"/>
    <property type="match status" value="1"/>
</dbReference>
<evidence type="ECO:0000256" key="9">
    <source>
        <dbReference type="SAM" id="MobiDB-lite"/>
    </source>
</evidence>
<evidence type="ECO:0000256" key="6">
    <source>
        <dbReference type="ARBA" id="ARBA00023125"/>
    </source>
</evidence>
<keyword evidence="12" id="KW-1185">Reference proteome</keyword>
<evidence type="ECO:0000256" key="8">
    <source>
        <dbReference type="RuleBase" id="RU362026"/>
    </source>
</evidence>
<gene>
    <name evidence="11" type="ORF">PSQ40_04715</name>
</gene>
<dbReference type="PRINTS" id="PR00508">
    <property type="entry name" value="S21N4MTFRASE"/>
</dbReference>
<keyword evidence="4" id="KW-0949">S-adenosyl-L-methionine</keyword>
<comment type="caution">
    <text evidence="11">The sequence shown here is derived from an EMBL/GenBank/DDBJ whole genome shotgun (WGS) entry which is preliminary data.</text>
</comment>
<dbReference type="EC" id="2.1.1.-" evidence="8"/>
<dbReference type="RefSeq" id="WP_273949914.1">
    <property type="nucleotide sequence ID" value="NZ_JAQSIP010000002.1"/>
</dbReference>
<feature type="domain" description="DNA methylase N-4/N-6" evidence="10">
    <location>
        <begin position="26"/>
        <end position="336"/>
    </location>
</feature>
<comment type="catalytic activity">
    <reaction evidence="7">
        <text>a 2'-deoxycytidine in DNA + S-adenosyl-L-methionine = an N(4)-methyl-2'-deoxycytidine in DNA + S-adenosyl-L-homocysteine + H(+)</text>
        <dbReference type="Rhea" id="RHEA:16857"/>
        <dbReference type="Rhea" id="RHEA-COMP:11369"/>
        <dbReference type="Rhea" id="RHEA-COMP:13674"/>
        <dbReference type="ChEBI" id="CHEBI:15378"/>
        <dbReference type="ChEBI" id="CHEBI:57856"/>
        <dbReference type="ChEBI" id="CHEBI:59789"/>
        <dbReference type="ChEBI" id="CHEBI:85452"/>
        <dbReference type="ChEBI" id="CHEBI:137933"/>
        <dbReference type="EC" id="2.1.1.113"/>
    </reaction>
</comment>
<evidence type="ECO:0000256" key="1">
    <source>
        <dbReference type="ARBA" id="ARBA00010203"/>
    </source>
</evidence>
<dbReference type="Gene3D" id="3.40.50.150">
    <property type="entry name" value="Vaccinia Virus protein VP39"/>
    <property type="match status" value="1"/>
</dbReference>
<comment type="similarity">
    <text evidence="1">Belongs to the N(4)/N(6)-methyltransferase family. N(4) subfamily.</text>
</comment>
<evidence type="ECO:0000256" key="2">
    <source>
        <dbReference type="ARBA" id="ARBA00022603"/>
    </source>
</evidence>
<evidence type="ECO:0000313" key="11">
    <source>
        <dbReference type="EMBL" id="MDD0837867.1"/>
    </source>
</evidence>
<keyword evidence="5" id="KW-0680">Restriction system</keyword>
<evidence type="ECO:0000256" key="3">
    <source>
        <dbReference type="ARBA" id="ARBA00022679"/>
    </source>
</evidence>
<reference evidence="11 12" key="1">
    <citation type="submission" date="2023-02" db="EMBL/GenBank/DDBJ databases">
        <title>Bacterial whole genomic sequence of Curvibacter sp. HBC61.</title>
        <authorList>
            <person name="Le V."/>
            <person name="Ko S.-R."/>
            <person name="Ahn C.-Y."/>
            <person name="Oh H.-M."/>
        </authorList>
    </citation>
    <scope>NUCLEOTIDE SEQUENCE [LARGE SCALE GENOMIC DNA]</scope>
    <source>
        <strain evidence="11 12">HBC61</strain>
    </source>
</reference>
<dbReference type="Proteomes" id="UP001528673">
    <property type="component" value="Unassembled WGS sequence"/>
</dbReference>
<keyword evidence="3" id="KW-0808">Transferase</keyword>
<dbReference type="InterPro" id="IPR029063">
    <property type="entry name" value="SAM-dependent_MTases_sf"/>
</dbReference>
<evidence type="ECO:0000313" key="12">
    <source>
        <dbReference type="Proteomes" id="UP001528673"/>
    </source>
</evidence>
<name>A0ABT5MUZ6_9BURK</name>
<sequence>MHWINKCHFGDVRDVLTNMISDGVKVNTIVTSPPYWGLRDYGVDGQIGLEPTFPEFLATMTEVFDLARQVLRDDGTAWVNMGDSYVGNRGAAWGPSPSSQAAREKTMTASRRRDKLAIPRSDVRVEGLKPKDLVGQPWRLAFALQDAGWWLRSDIIWHKPNPMPESCKDRPTKAHEYLFLLSKSEQYFFDFEAFQEPVSGTAHGRGRREFPDGWASGPGTHHAIGHNTPKAKASTGVGFGRGYDKAPKPRVKNNMSMDSALREAPTMRNRRTVWTIPTQAYAGAHFATFPEALVEPCILAGCPVGGTVLDIFFGTGTTGQVAQRLGRNWIGIDLNRANEPLQAERLRQPGLALEAA</sequence>